<evidence type="ECO:0000313" key="11">
    <source>
        <dbReference type="Proteomes" id="UP000199437"/>
    </source>
</evidence>
<feature type="transmembrane region" description="Helical" evidence="9">
    <location>
        <begin position="287"/>
        <end position="315"/>
    </location>
</feature>
<dbReference type="STRING" id="1267423.SAMN05216290_0967"/>
<dbReference type="GO" id="GO:0071555">
    <property type="term" value="P:cell wall organization"/>
    <property type="evidence" value="ECO:0007669"/>
    <property type="project" value="TreeGrafter"/>
</dbReference>
<feature type="transmembrane region" description="Helical" evidence="9">
    <location>
        <begin position="47"/>
        <end position="67"/>
    </location>
</feature>
<proteinExistence type="predicted"/>
<dbReference type="GO" id="GO:0009103">
    <property type="term" value="P:lipopolysaccharide biosynthetic process"/>
    <property type="evidence" value="ECO:0007669"/>
    <property type="project" value="TreeGrafter"/>
</dbReference>
<accession>A0A1I0N7W9</accession>
<keyword evidence="7" id="KW-0460">Magnesium</keyword>
<dbReference type="RefSeq" id="WP_090257365.1">
    <property type="nucleotide sequence ID" value="NZ_FOIR01000001.1"/>
</dbReference>
<dbReference type="GO" id="GO:0016780">
    <property type="term" value="F:phosphotransferase activity, for other substituted phosphate groups"/>
    <property type="evidence" value="ECO:0007669"/>
    <property type="project" value="InterPro"/>
</dbReference>
<dbReference type="PANTHER" id="PTHR22926:SF3">
    <property type="entry name" value="UNDECAPRENYL-PHOSPHATE ALPHA-N-ACETYLGLUCOSAMINYL 1-PHOSPHATE TRANSFERASE"/>
    <property type="match status" value="1"/>
</dbReference>
<reference evidence="11" key="1">
    <citation type="submission" date="2016-10" db="EMBL/GenBank/DDBJ databases">
        <authorList>
            <person name="Varghese N."/>
            <person name="Submissions S."/>
        </authorList>
    </citation>
    <scope>NUCLEOTIDE SEQUENCE [LARGE SCALE GENOMIC DNA]</scope>
    <source>
        <strain evidence="11">CGMCC 1.12402</strain>
    </source>
</reference>
<feature type="transmembrane region" description="Helical" evidence="9">
    <location>
        <begin position="131"/>
        <end position="153"/>
    </location>
</feature>
<evidence type="ECO:0000256" key="3">
    <source>
        <dbReference type="ARBA" id="ARBA00022679"/>
    </source>
</evidence>
<evidence type="ECO:0000256" key="1">
    <source>
        <dbReference type="ARBA" id="ARBA00004651"/>
    </source>
</evidence>
<keyword evidence="6 9" id="KW-0472">Membrane</keyword>
<keyword evidence="11" id="KW-1185">Reference proteome</keyword>
<feature type="transmembrane region" description="Helical" evidence="9">
    <location>
        <begin position="6"/>
        <end position="26"/>
    </location>
</feature>
<feature type="transmembrane region" description="Helical" evidence="9">
    <location>
        <begin position="160"/>
        <end position="178"/>
    </location>
</feature>
<comment type="cofactor">
    <cofactor evidence="7">
        <name>Mg(2+)</name>
        <dbReference type="ChEBI" id="CHEBI:18420"/>
    </cofactor>
</comment>
<dbReference type="GeneID" id="99985705"/>
<dbReference type="PANTHER" id="PTHR22926">
    <property type="entry name" value="PHOSPHO-N-ACETYLMURAMOYL-PENTAPEPTIDE-TRANSFERASE"/>
    <property type="match status" value="1"/>
</dbReference>
<dbReference type="InterPro" id="IPR018480">
    <property type="entry name" value="PNAcMuramoyl-5peptid_Trfase_CS"/>
</dbReference>
<dbReference type="AlphaFoldDB" id="A0A1I0N7W9"/>
<keyword evidence="2" id="KW-1003">Cell membrane</keyword>
<feature type="transmembrane region" description="Helical" evidence="9">
    <location>
        <begin position="184"/>
        <end position="204"/>
    </location>
</feature>
<feature type="transmembrane region" description="Helical" evidence="9">
    <location>
        <begin position="321"/>
        <end position="346"/>
    </location>
</feature>
<evidence type="ECO:0000256" key="2">
    <source>
        <dbReference type="ARBA" id="ARBA00022475"/>
    </source>
</evidence>
<dbReference type="GO" id="GO:0046872">
    <property type="term" value="F:metal ion binding"/>
    <property type="evidence" value="ECO:0007669"/>
    <property type="project" value="UniProtKB-KW"/>
</dbReference>
<organism evidence="10 11">
    <name type="scientific">Roseivirga pacifica</name>
    <dbReference type="NCBI Taxonomy" id="1267423"/>
    <lineage>
        <taxon>Bacteria</taxon>
        <taxon>Pseudomonadati</taxon>
        <taxon>Bacteroidota</taxon>
        <taxon>Cytophagia</taxon>
        <taxon>Cytophagales</taxon>
        <taxon>Roseivirgaceae</taxon>
        <taxon>Roseivirga</taxon>
    </lineage>
</organism>
<feature type="binding site" evidence="7">
    <location>
        <position position="212"/>
    </location>
    <ligand>
        <name>Mg(2+)</name>
        <dbReference type="ChEBI" id="CHEBI:18420"/>
    </ligand>
</feature>
<evidence type="ECO:0000256" key="4">
    <source>
        <dbReference type="ARBA" id="ARBA00022692"/>
    </source>
</evidence>
<evidence type="ECO:0000313" key="10">
    <source>
        <dbReference type="EMBL" id="SEV96768.1"/>
    </source>
</evidence>
<feature type="region of interest" description="Disordered" evidence="8">
    <location>
        <begin position="353"/>
        <end position="374"/>
    </location>
</feature>
<dbReference type="GO" id="GO:0044038">
    <property type="term" value="P:cell wall macromolecule biosynthetic process"/>
    <property type="evidence" value="ECO:0007669"/>
    <property type="project" value="TreeGrafter"/>
</dbReference>
<dbReference type="PROSITE" id="PS01348">
    <property type="entry name" value="MRAY_2"/>
    <property type="match status" value="1"/>
</dbReference>
<protein>
    <submittedName>
        <fullName evidence="10">UDP-N-acetylmuramyl pentapeptide phosphotransferase/UDP-N-acetylglucosamine-1-phosphate transferase</fullName>
    </submittedName>
</protein>
<keyword evidence="5 9" id="KW-1133">Transmembrane helix</keyword>
<evidence type="ECO:0000256" key="8">
    <source>
        <dbReference type="SAM" id="MobiDB-lite"/>
    </source>
</evidence>
<dbReference type="Proteomes" id="UP000199437">
    <property type="component" value="Unassembled WGS sequence"/>
</dbReference>
<keyword evidence="3 10" id="KW-0808">Transferase</keyword>
<feature type="transmembrane region" description="Helical" evidence="9">
    <location>
        <begin position="216"/>
        <end position="234"/>
    </location>
</feature>
<comment type="subcellular location">
    <subcellularLocation>
        <location evidence="1">Cell membrane</location>
        <topology evidence="1">Multi-pass membrane protein</topology>
    </subcellularLocation>
</comment>
<name>A0A1I0N7W9_9BACT</name>
<dbReference type="Pfam" id="PF00953">
    <property type="entry name" value="Glycos_transf_4"/>
    <property type="match status" value="1"/>
</dbReference>
<evidence type="ECO:0000256" key="5">
    <source>
        <dbReference type="ARBA" id="ARBA00022989"/>
    </source>
</evidence>
<evidence type="ECO:0000256" key="9">
    <source>
        <dbReference type="SAM" id="Phobius"/>
    </source>
</evidence>
<keyword evidence="7" id="KW-0479">Metal-binding</keyword>
<dbReference type="GO" id="GO:0005886">
    <property type="term" value="C:plasma membrane"/>
    <property type="evidence" value="ECO:0007669"/>
    <property type="project" value="UniProtKB-SubCell"/>
</dbReference>
<feature type="binding site" evidence="7">
    <location>
        <position position="152"/>
    </location>
    <ligand>
        <name>Mg(2+)</name>
        <dbReference type="ChEBI" id="CHEBI:18420"/>
    </ligand>
</feature>
<evidence type="ECO:0000256" key="7">
    <source>
        <dbReference type="PIRSR" id="PIRSR600715-1"/>
    </source>
</evidence>
<feature type="transmembrane region" description="Helical" evidence="9">
    <location>
        <begin position="246"/>
        <end position="266"/>
    </location>
</feature>
<dbReference type="CDD" id="cd06853">
    <property type="entry name" value="GT_WecA_like"/>
    <property type="match status" value="1"/>
</dbReference>
<sequence>MEQTLLISGTSFLLTFLVFPVFIKFFKRRNFLDDPGGRKIHTARTPAMGGLPIFIGFCIAVLIWAPFNVLRDVKYVLSAVSIMFVIGFRDDLINLRAYQKLLGQIAAAMIIVSVCDIRFTSLYGFMGIEEIPIAVSYLISLFTIIVITNAYNLIDGIDGLSGSVGVITTLFFGIYFFLNGQTGFALITLSLCGALLAFLNYNWAPSKIFMGDTGSLFIGFFLSILTIKFIHYNHTHLGGEYIFDGSIGTAVAVLILPLADTFRVFVKRVMRGKSPMHPDRTHVHHILLRLGCNHAQATGILVTVNVIFVMLALVLKDFGDIVVIPAVLITVVALGAILDLIFRAAIEKRKEELRERNRASRDEGKVVSISKNAG</sequence>
<dbReference type="EMBL" id="FOIR01000001">
    <property type="protein sequence ID" value="SEV96768.1"/>
    <property type="molecule type" value="Genomic_DNA"/>
</dbReference>
<dbReference type="OrthoDB" id="9783652at2"/>
<gene>
    <name evidence="10" type="ORF">SAMN05216290_0967</name>
</gene>
<feature type="compositionally biased region" description="Basic and acidic residues" evidence="8">
    <location>
        <begin position="353"/>
        <end position="365"/>
    </location>
</feature>
<keyword evidence="4 9" id="KW-0812">Transmembrane</keyword>
<dbReference type="InterPro" id="IPR000715">
    <property type="entry name" value="Glycosyl_transferase_4"/>
</dbReference>
<evidence type="ECO:0000256" key="6">
    <source>
        <dbReference type="ARBA" id="ARBA00023136"/>
    </source>
</evidence>